<reference evidence="1 2" key="1">
    <citation type="submission" date="2024-01" db="EMBL/GenBank/DDBJ databases">
        <title>Genome assemblies of Stephania.</title>
        <authorList>
            <person name="Yang L."/>
        </authorList>
    </citation>
    <scope>NUCLEOTIDE SEQUENCE [LARGE SCALE GENOMIC DNA]</scope>
    <source>
        <strain evidence="1">JXDWG</strain>
        <tissue evidence="1">Leaf</tissue>
    </source>
</reference>
<keyword evidence="2" id="KW-1185">Reference proteome</keyword>
<name>A0AAP0F8Y7_9MAGN</name>
<protein>
    <submittedName>
        <fullName evidence="1">Uncharacterized protein</fullName>
    </submittedName>
</protein>
<sequence>MKPVAAARMPAVASAVVEDGKGNLEQIDIPGCSGFNHCCCYCCDNAFCIIVCYPF</sequence>
<organism evidence="1 2">
    <name type="scientific">Stephania cephalantha</name>
    <dbReference type="NCBI Taxonomy" id="152367"/>
    <lineage>
        <taxon>Eukaryota</taxon>
        <taxon>Viridiplantae</taxon>
        <taxon>Streptophyta</taxon>
        <taxon>Embryophyta</taxon>
        <taxon>Tracheophyta</taxon>
        <taxon>Spermatophyta</taxon>
        <taxon>Magnoliopsida</taxon>
        <taxon>Ranunculales</taxon>
        <taxon>Menispermaceae</taxon>
        <taxon>Menispermoideae</taxon>
        <taxon>Cissampelideae</taxon>
        <taxon>Stephania</taxon>
    </lineage>
</organism>
<comment type="caution">
    <text evidence="1">The sequence shown here is derived from an EMBL/GenBank/DDBJ whole genome shotgun (WGS) entry which is preliminary data.</text>
</comment>
<evidence type="ECO:0000313" key="1">
    <source>
        <dbReference type="EMBL" id="KAK9104582.1"/>
    </source>
</evidence>
<evidence type="ECO:0000313" key="2">
    <source>
        <dbReference type="Proteomes" id="UP001419268"/>
    </source>
</evidence>
<dbReference type="EMBL" id="JBBNAG010000009">
    <property type="protein sequence ID" value="KAK9104582.1"/>
    <property type="molecule type" value="Genomic_DNA"/>
</dbReference>
<accession>A0AAP0F8Y7</accession>
<dbReference type="Proteomes" id="UP001419268">
    <property type="component" value="Unassembled WGS sequence"/>
</dbReference>
<dbReference type="AlphaFoldDB" id="A0AAP0F8Y7"/>
<gene>
    <name evidence="1" type="ORF">Scep_021426</name>
</gene>
<proteinExistence type="predicted"/>